<organism evidence="2 3">
    <name type="scientific">Mytilus galloprovincialis</name>
    <name type="common">Mediterranean mussel</name>
    <dbReference type="NCBI Taxonomy" id="29158"/>
    <lineage>
        <taxon>Eukaryota</taxon>
        <taxon>Metazoa</taxon>
        <taxon>Spiralia</taxon>
        <taxon>Lophotrochozoa</taxon>
        <taxon>Mollusca</taxon>
        <taxon>Bivalvia</taxon>
        <taxon>Autobranchia</taxon>
        <taxon>Pteriomorphia</taxon>
        <taxon>Mytilida</taxon>
        <taxon>Mytiloidea</taxon>
        <taxon>Mytilidae</taxon>
        <taxon>Mytilinae</taxon>
        <taxon>Mytilus</taxon>
    </lineage>
</organism>
<dbReference type="InterPro" id="IPR000073">
    <property type="entry name" value="AB_hydrolase_1"/>
</dbReference>
<dbReference type="SUPFAM" id="SSF53474">
    <property type="entry name" value="alpha/beta-Hydrolases"/>
    <property type="match status" value="1"/>
</dbReference>
<sequence length="336" mass="39235">MINVLNFKPEVNIDQELCRELEGFFFKKCIDRINTQLLVSKAKPASIVSSRTHIKSNTDPRYFTLVQHAKSRFLDEQRRSGILSHKIEVNRARLHFETTGDGPNIILLLPGALGSSRTDFEKQLTDFNKSDYTLIAFDPRGYGKSIPPNRTWPLEFLQRDADDAFELIRKLNIHKLSILGWSDGAITGMIMAARHPDIVNKLVIWGGNAYVTEKDIEAYRGLKDIWKWSEKMRSPFMTLYGEEYFQKTWEEWVEAIEKYFTKRNGDICKDDLKNIKCKTLIIHGLKDPLVGLEHPDYLHHNIPGSRLYIMPEGKHNLHIRYHREFNFMVEHFLKET</sequence>
<dbReference type="EC" id="3.1.-.-" evidence="2"/>
<evidence type="ECO:0000313" key="3">
    <source>
        <dbReference type="Proteomes" id="UP000596742"/>
    </source>
</evidence>
<proteinExistence type="predicted"/>
<dbReference type="Gene3D" id="3.40.50.1820">
    <property type="entry name" value="alpha/beta hydrolase"/>
    <property type="match status" value="1"/>
</dbReference>
<keyword evidence="2" id="KW-0378">Hydrolase</keyword>
<dbReference type="AlphaFoldDB" id="A0A8B6FH65"/>
<evidence type="ECO:0000259" key="1">
    <source>
        <dbReference type="Pfam" id="PF00561"/>
    </source>
</evidence>
<dbReference type="EMBL" id="UYJE01006911">
    <property type="protein sequence ID" value="VDI50125.1"/>
    <property type="molecule type" value="Genomic_DNA"/>
</dbReference>
<accession>A0A8B6FH65</accession>
<evidence type="ECO:0000313" key="2">
    <source>
        <dbReference type="EMBL" id="VDI50125.1"/>
    </source>
</evidence>
<dbReference type="PANTHER" id="PTHR46331">
    <property type="entry name" value="VALACYCLOVIR HYDROLASE"/>
    <property type="match status" value="1"/>
</dbReference>
<dbReference type="Proteomes" id="UP000596742">
    <property type="component" value="Unassembled WGS sequence"/>
</dbReference>
<protein>
    <submittedName>
        <fullName evidence="2">Valacyclovir hydrolase</fullName>
        <ecNumber evidence="2">3.1.-.-</ecNumber>
    </submittedName>
</protein>
<keyword evidence="3" id="KW-1185">Reference proteome</keyword>
<comment type="caution">
    <text evidence="2">The sequence shown here is derived from an EMBL/GenBank/DDBJ whole genome shotgun (WGS) entry which is preliminary data.</text>
</comment>
<dbReference type="Pfam" id="PF00561">
    <property type="entry name" value="Abhydrolase_1"/>
    <property type="match status" value="1"/>
</dbReference>
<name>A0A8B6FH65_MYTGA</name>
<gene>
    <name evidence="2" type="ORF">MGAL_10B057129</name>
</gene>
<feature type="domain" description="AB hydrolase-1" evidence="1">
    <location>
        <begin position="105"/>
        <end position="234"/>
    </location>
</feature>
<dbReference type="InterPro" id="IPR029058">
    <property type="entry name" value="AB_hydrolase_fold"/>
</dbReference>
<reference evidence="2" key="1">
    <citation type="submission" date="2018-11" db="EMBL/GenBank/DDBJ databases">
        <authorList>
            <person name="Alioto T."/>
            <person name="Alioto T."/>
        </authorList>
    </citation>
    <scope>NUCLEOTIDE SEQUENCE</scope>
</reference>
<dbReference type="OrthoDB" id="10028263at2759"/>
<dbReference type="GO" id="GO:0017171">
    <property type="term" value="F:serine hydrolase activity"/>
    <property type="evidence" value="ECO:0007669"/>
    <property type="project" value="TreeGrafter"/>
</dbReference>
<dbReference type="PANTHER" id="PTHR46331:SF2">
    <property type="entry name" value="VALACYCLOVIR HYDROLASE"/>
    <property type="match status" value="1"/>
</dbReference>